<reference evidence="1" key="2">
    <citation type="submission" date="2022-06" db="UniProtKB">
        <authorList>
            <consortium name="EnsemblMetazoa"/>
        </authorList>
    </citation>
    <scope>IDENTIFICATION</scope>
    <source>
        <strain evidence="1">PS312</strain>
    </source>
</reference>
<organism evidence="1 2">
    <name type="scientific">Pristionchus pacificus</name>
    <name type="common">Parasitic nematode worm</name>
    <dbReference type="NCBI Taxonomy" id="54126"/>
    <lineage>
        <taxon>Eukaryota</taxon>
        <taxon>Metazoa</taxon>
        <taxon>Ecdysozoa</taxon>
        <taxon>Nematoda</taxon>
        <taxon>Chromadorea</taxon>
        <taxon>Rhabditida</taxon>
        <taxon>Rhabditina</taxon>
        <taxon>Diplogasteromorpha</taxon>
        <taxon>Diplogasteroidea</taxon>
        <taxon>Neodiplogasteridae</taxon>
        <taxon>Pristionchus</taxon>
    </lineage>
</organism>
<keyword evidence="2" id="KW-1185">Reference proteome</keyword>
<accession>A0A8R1YPF9</accession>
<gene>
    <name evidence="1" type="primary">WBGene00204776</name>
</gene>
<evidence type="ECO:0000313" key="1">
    <source>
        <dbReference type="EnsemblMetazoa" id="PPA31912.1"/>
    </source>
</evidence>
<protein>
    <submittedName>
        <fullName evidence="1">Uncharacterized protein</fullName>
    </submittedName>
</protein>
<reference evidence="2" key="1">
    <citation type="journal article" date="2008" name="Nat. Genet.">
        <title>The Pristionchus pacificus genome provides a unique perspective on nematode lifestyle and parasitism.</title>
        <authorList>
            <person name="Dieterich C."/>
            <person name="Clifton S.W."/>
            <person name="Schuster L.N."/>
            <person name="Chinwalla A."/>
            <person name="Delehaunty K."/>
            <person name="Dinkelacker I."/>
            <person name="Fulton L."/>
            <person name="Fulton R."/>
            <person name="Godfrey J."/>
            <person name="Minx P."/>
            <person name="Mitreva M."/>
            <person name="Roeseler W."/>
            <person name="Tian H."/>
            <person name="Witte H."/>
            <person name="Yang S.P."/>
            <person name="Wilson R.K."/>
            <person name="Sommer R.J."/>
        </authorList>
    </citation>
    <scope>NUCLEOTIDE SEQUENCE [LARGE SCALE GENOMIC DNA]</scope>
    <source>
        <strain evidence="2">PS312</strain>
    </source>
</reference>
<dbReference type="Proteomes" id="UP000005239">
    <property type="component" value="Unassembled WGS sequence"/>
</dbReference>
<dbReference type="AlphaFoldDB" id="A0A2A6C1E1"/>
<dbReference type="EnsemblMetazoa" id="PPA31912.1">
    <property type="protein sequence ID" value="PPA31912.1"/>
    <property type="gene ID" value="WBGene00204776"/>
</dbReference>
<evidence type="ECO:0000313" key="2">
    <source>
        <dbReference type="Proteomes" id="UP000005239"/>
    </source>
</evidence>
<proteinExistence type="predicted"/>
<name>A0A2A6C1E1_PRIPA</name>
<accession>A0A2A6C1E1</accession>
<sequence length="136" mass="15698">MKYASVADAYGATLSDLSICEFHRPILSILRDFLHRRGYSVFVSAWSDSSSYSRSMEFEGASKYSNYHLTHLVSLRVRNNFSANSPLLPSVFDPLDRMSCIAFERLVATFMWSWWCVAFVYMLNIRIMKDLKTGAR</sequence>